<keyword evidence="5" id="KW-0963">Cytoplasm</keyword>
<evidence type="ECO:0000259" key="13">
    <source>
        <dbReference type="Pfam" id="PF20666"/>
    </source>
</evidence>
<dbReference type="GO" id="GO:1990423">
    <property type="term" value="C:RZZ complex"/>
    <property type="evidence" value="ECO:0007669"/>
    <property type="project" value="TreeGrafter"/>
</dbReference>
<dbReference type="GO" id="GO:0006888">
    <property type="term" value="P:endoplasmic reticulum to Golgi vesicle-mediated transport"/>
    <property type="evidence" value="ECO:0007669"/>
    <property type="project" value="TreeGrafter"/>
</dbReference>
<evidence type="ECO:0000256" key="4">
    <source>
        <dbReference type="ARBA" id="ARBA00022454"/>
    </source>
</evidence>
<dbReference type="InterPro" id="IPR046362">
    <property type="entry name" value="Zw10/DSL1_C_sf"/>
</dbReference>
<dbReference type="InterPro" id="IPR048343">
    <property type="entry name" value="ZW10_C"/>
</dbReference>
<evidence type="ECO:0000256" key="8">
    <source>
        <dbReference type="ARBA" id="ARBA00022838"/>
    </source>
</evidence>
<dbReference type="PANTHER" id="PTHR12205">
    <property type="entry name" value="CENTROMERE/KINETOCHORE PROTEIN ZW10"/>
    <property type="match status" value="1"/>
</dbReference>
<keyword evidence="16" id="KW-1185">Reference proteome</keyword>
<dbReference type="Proteomes" id="UP000008068">
    <property type="component" value="Unassembled WGS sequence"/>
</dbReference>
<keyword evidence="4" id="KW-0158">Chromosome</keyword>
<feature type="domain" description="Centromere/kinetochore protein zw10 middle" evidence="12">
    <location>
        <begin position="169"/>
        <end position="400"/>
    </location>
</feature>
<dbReference type="GO" id="GO:0005634">
    <property type="term" value="C:nucleus"/>
    <property type="evidence" value="ECO:0007669"/>
    <property type="project" value="InterPro"/>
</dbReference>
<evidence type="ECO:0000256" key="3">
    <source>
        <dbReference type="ARBA" id="ARBA00006245"/>
    </source>
</evidence>
<proteinExistence type="inferred from homology"/>
<dbReference type="eggNOG" id="KOG2163">
    <property type="taxonomic scope" value="Eukaryota"/>
</dbReference>
<comment type="similarity">
    <text evidence="3">Belongs to the ZW10 family.</text>
</comment>
<dbReference type="FunCoup" id="G0P261">
    <property type="interactions" value="3094"/>
</dbReference>
<keyword evidence="10" id="KW-0137">Centromere</keyword>
<evidence type="ECO:0000256" key="1">
    <source>
        <dbReference type="ARBA" id="ARBA00004496"/>
    </source>
</evidence>
<dbReference type="GO" id="GO:0005737">
    <property type="term" value="C:cytoplasm"/>
    <property type="evidence" value="ECO:0007669"/>
    <property type="project" value="UniProtKB-SubCell"/>
</dbReference>
<keyword evidence="7" id="KW-0498">Mitosis</keyword>
<dbReference type="OrthoDB" id="534815at2759"/>
<keyword evidence="9" id="KW-0131">Cell cycle</keyword>
<protein>
    <submittedName>
        <fullName evidence="15">Uncharacterized protein</fullName>
    </submittedName>
</protein>
<sequence length="778" mass="88421">MRSSEGSYRDLEKKLKDGLTSISADIFDKYGNLKVALNINATAKLIFDRLENLEDLAEMSARDLGTFIEKIEKDSPEMLTEVKSQAKSCENLLEFLQSMKKVEEQLIIMRSKTTNRIEWGNAILACKDYLNDTNSLLEGIQCEGFDMSTPLKHFSDEYSVLSYNCRYQLSADYDRAMSIPKVSKKQGSDKSNISFTVLNAFTTEEQKNLNETLTAMNMIGQLPERLDAWKTVILDVFCDAIISSRDGVDVFVVDNPTPDQTRFLINQKPRSKKYKSMDVQKVLESLDTFFSELAEVLKTHELLDACGRTFMSMIGSTIQSRLITMVLENVIAIAAPVTETADEDQDNFINLLKTGEEFVVKMKSLGFFAPNAKLLFELNTDTIFVTRRCYAIVSRANKLVNETYDKLVTVGVDDSAVKDIDLLAKAHSHAEKYAKEYGNDLARLWNHNEESQFPSYFAFQKCTVSASTISFVNLLRDNVKAAFASEDEGARAKLALTAQNIVRLYIIQSPRKHAELFSSIPNMAAIFYNNCHYISHCIMTMSFEAQNDNQKTLLEPLLIDSVIRLRSVAADCMEKTLTRCRREMSVYLEDHSIFEHLPVSYKTTKNTFAPQEEMSEVTEVLVPKEEPKLIKCLAACLLHIRLIAKNLREPLTEVVYCKVIGSLISFLLDSLVRHVVTTSDFRENDANVMADVFKKLLEVVANIVTYQEQSKVTDFCAREYFRLNEIVFVLGNRMQDIEHRWFNAKGPMAEHLSRSEVIGLIKALFSDTQHRSDLIARL</sequence>
<dbReference type="Gene3D" id="1.10.357.150">
    <property type="match status" value="1"/>
</dbReference>
<evidence type="ECO:0000256" key="6">
    <source>
        <dbReference type="ARBA" id="ARBA00022618"/>
    </source>
</evidence>
<evidence type="ECO:0000259" key="11">
    <source>
        <dbReference type="Pfam" id="PF06248"/>
    </source>
</evidence>
<dbReference type="GO" id="GO:0051301">
    <property type="term" value="P:cell division"/>
    <property type="evidence" value="ECO:0007669"/>
    <property type="project" value="UniProtKB-KW"/>
</dbReference>
<dbReference type="PANTHER" id="PTHR12205:SF0">
    <property type="entry name" value="CENTROMERE_KINETOCHORE PROTEIN ZW10 HOMOLOG"/>
    <property type="match status" value="1"/>
</dbReference>
<dbReference type="InterPro" id="IPR009361">
    <property type="entry name" value="Zw10_N"/>
</dbReference>
<dbReference type="OMA" id="HHLLTMG"/>
<evidence type="ECO:0000313" key="16">
    <source>
        <dbReference type="Proteomes" id="UP000008068"/>
    </source>
</evidence>
<dbReference type="AlphaFoldDB" id="G0P261"/>
<dbReference type="Pfam" id="PF22766">
    <property type="entry name" value="ZW10_C2"/>
    <property type="match status" value="1"/>
</dbReference>
<evidence type="ECO:0000259" key="14">
    <source>
        <dbReference type="Pfam" id="PF22766"/>
    </source>
</evidence>
<dbReference type="InterPro" id="IPR055148">
    <property type="entry name" value="ZW10_C_2"/>
</dbReference>
<keyword evidence="6" id="KW-0132">Cell division</keyword>
<gene>
    <name evidence="15" type="ORF">CAEBREN_10710</name>
</gene>
<evidence type="ECO:0000256" key="5">
    <source>
        <dbReference type="ARBA" id="ARBA00022490"/>
    </source>
</evidence>
<name>G0P261_CAEBE</name>
<dbReference type="InParanoid" id="G0P261"/>
<keyword evidence="8" id="KW-0995">Kinetochore</keyword>
<dbReference type="HOGENOM" id="CLU_012948_0_0_1"/>
<dbReference type="EMBL" id="GL380021">
    <property type="protein sequence ID" value="EGT42898.1"/>
    <property type="molecule type" value="Genomic_DNA"/>
</dbReference>
<dbReference type="STRING" id="135651.G0P261"/>
<organism evidence="16">
    <name type="scientific">Caenorhabditis brenneri</name>
    <name type="common">Nematode worm</name>
    <dbReference type="NCBI Taxonomy" id="135651"/>
    <lineage>
        <taxon>Eukaryota</taxon>
        <taxon>Metazoa</taxon>
        <taxon>Ecdysozoa</taxon>
        <taxon>Nematoda</taxon>
        <taxon>Chromadorea</taxon>
        <taxon>Rhabditida</taxon>
        <taxon>Rhabditina</taxon>
        <taxon>Rhabditomorpha</taxon>
        <taxon>Rhabditoidea</taxon>
        <taxon>Rhabditidae</taxon>
        <taxon>Peloderinae</taxon>
        <taxon>Caenorhabditis</taxon>
    </lineage>
</organism>
<feature type="domain" description="Centromere/kinetochore protein zw10 N-terminal" evidence="11">
    <location>
        <begin position="11"/>
        <end position="106"/>
    </location>
</feature>
<accession>G0P261</accession>
<feature type="domain" description="Centromere/kinetochore protein zw10 C-terminal" evidence="13">
    <location>
        <begin position="457"/>
        <end position="585"/>
    </location>
</feature>
<feature type="domain" description="ZW10 C-terminal helical" evidence="14">
    <location>
        <begin position="631"/>
        <end position="778"/>
    </location>
</feature>
<dbReference type="Pfam" id="PF06248">
    <property type="entry name" value="Zw10_N"/>
    <property type="match status" value="1"/>
</dbReference>
<dbReference type="Pfam" id="PF20665">
    <property type="entry name" value="Zw10_middle"/>
    <property type="match status" value="1"/>
</dbReference>
<evidence type="ECO:0000256" key="9">
    <source>
        <dbReference type="ARBA" id="ARBA00023306"/>
    </source>
</evidence>
<evidence type="ECO:0000259" key="12">
    <source>
        <dbReference type="Pfam" id="PF20665"/>
    </source>
</evidence>
<evidence type="ECO:0000313" key="15">
    <source>
        <dbReference type="EMBL" id="EGT42898.1"/>
    </source>
</evidence>
<dbReference type="Pfam" id="PF20666">
    <property type="entry name" value="ZW10_C"/>
    <property type="match status" value="1"/>
</dbReference>
<evidence type="ECO:0000256" key="10">
    <source>
        <dbReference type="ARBA" id="ARBA00023328"/>
    </source>
</evidence>
<comment type="subcellular location">
    <subcellularLocation>
        <location evidence="2">Chromosome</location>
        <location evidence="2">Centromere</location>
        <location evidence="2">Kinetochore</location>
    </subcellularLocation>
    <subcellularLocation>
        <location evidence="1">Cytoplasm</location>
    </subcellularLocation>
</comment>
<dbReference type="InterPro" id="IPR048344">
    <property type="entry name" value="Zw10_middle"/>
</dbReference>
<evidence type="ECO:0000256" key="2">
    <source>
        <dbReference type="ARBA" id="ARBA00004629"/>
    </source>
</evidence>
<evidence type="ECO:0000256" key="7">
    <source>
        <dbReference type="ARBA" id="ARBA00022776"/>
    </source>
</evidence>
<dbReference type="GO" id="GO:0007094">
    <property type="term" value="P:mitotic spindle assembly checkpoint signaling"/>
    <property type="evidence" value="ECO:0007669"/>
    <property type="project" value="TreeGrafter"/>
</dbReference>
<reference evidence="16" key="1">
    <citation type="submission" date="2011-07" db="EMBL/GenBank/DDBJ databases">
        <authorList>
            <consortium name="Caenorhabditis brenneri Sequencing and Analysis Consortium"/>
            <person name="Wilson R.K."/>
        </authorList>
    </citation>
    <scope>NUCLEOTIDE SEQUENCE [LARGE SCALE GENOMIC DNA]</scope>
    <source>
        <strain evidence="16">PB2801</strain>
    </source>
</reference>